<accession>A0A060DGM2</accession>
<dbReference type="InterPro" id="IPR010415">
    <property type="entry name" value="LpxI_C"/>
</dbReference>
<name>A0A060DGM2_9PROT</name>
<dbReference type="Pfam" id="PF17930">
    <property type="entry name" value="LpxI_N"/>
    <property type="match status" value="1"/>
</dbReference>
<dbReference type="InterPro" id="IPR041255">
    <property type="entry name" value="LpxI_N"/>
</dbReference>
<dbReference type="PANTHER" id="PTHR39962">
    <property type="entry name" value="BLL4848 PROTEIN"/>
    <property type="match status" value="1"/>
</dbReference>
<gene>
    <name evidence="3" type="ORF">ABAZ39_08175</name>
</gene>
<proteinExistence type="predicted"/>
<feature type="domain" description="LpxI C-terminal" evidence="1">
    <location>
        <begin position="139"/>
        <end position="270"/>
    </location>
</feature>
<dbReference type="Gene3D" id="3.40.140.80">
    <property type="match status" value="1"/>
</dbReference>
<dbReference type="Gene3D" id="3.40.50.20">
    <property type="match status" value="1"/>
</dbReference>
<dbReference type="PANTHER" id="PTHR39962:SF1">
    <property type="entry name" value="LPXI FAMILY PROTEIN"/>
    <property type="match status" value="1"/>
</dbReference>
<dbReference type="InterPro" id="IPR053174">
    <property type="entry name" value="LpxI"/>
</dbReference>
<dbReference type="Proteomes" id="UP000027186">
    <property type="component" value="Chromosome"/>
</dbReference>
<feature type="domain" description="LpxI N-terminal" evidence="2">
    <location>
        <begin position="7"/>
        <end position="136"/>
    </location>
</feature>
<dbReference type="RefSeq" id="WP_038528324.1">
    <property type="nucleotide sequence ID" value="NZ_CP007793.1"/>
</dbReference>
<dbReference type="EMBL" id="CP007793">
    <property type="protein sequence ID" value="AIB11977.1"/>
    <property type="molecule type" value="Genomic_DNA"/>
</dbReference>
<evidence type="ECO:0008006" key="5">
    <source>
        <dbReference type="Google" id="ProtNLM"/>
    </source>
</evidence>
<dbReference type="AlphaFoldDB" id="A0A060DGM2"/>
<dbReference type="KEGG" id="abq:ABAZ39_08175"/>
<evidence type="ECO:0000313" key="4">
    <source>
        <dbReference type="Proteomes" id="UP000027186"/>
    </source>
</evidence>
<reference evidence="3 4" key="1">
    <citation type="journal article" date="2014" name="Genome Announc.">
        <title>Complete Genome Sequence of the Model Rhizosphere Strain Azospirillum brasilense Az39, Successfully Applied in Agriculture.</title>
        <authorList>
            <person name="Rivera D."/>
            <person name="Revale S."/>
            <person name="Molina R."/>
            <person name="Gualpa J."/>
            <person name="Puente M."/>
            <person name="Maroniche G."/>
            <person name="Paris G."/>
            <person name="Baker D."/>
            <person name="Clavijo B."/>
            <person name="McLay K."/>
            <person name="Spaepen S."/>
            <person name="Perticari A."/>
            <person name="Vazquez M."/>
            <person name="Wisniewski-Dye F."/>
            <person name="Watkins C."/>
            <person name="Martinez-Abarca F."/>
            <person name="Vanderleyden J."/>
            <person name="Cassan F."/>
        </authorList>
    </citation>
    <scope>NUCLEOTIDE SEQUENCE [LARGE SCALE GENOMIC DNA]</scope>
    <source>
        <strain evidence="3 4">Az39</strain>
    </source>
</reference>
<evidence type="ECO:0000259" key="1">
    <source>
        <dbReference type="Pfam" id="PF06230"/>
    </source>
</evidence>
<sequence length="280" mass="29180">MSQPLPKLGILAGGGTLPARIAAAVRGQGREVFVVAFDGHTDPATVEGLPHLWSRFGAAGSIIDRLKKEKVGELVFAGPVRRPSFTELLPDWYTTKFLAKVGTRALGDDGLLRSVARELEGEGFRVVGLHDLLGELLTPAGPVGRLRPDAEAERDIARAVEVARTLGALDVGQGAVVQQGIVIAVEAIEGTDAMLARCAGLARPGPGGVLVKVKKPQQDRRLDLPTMGVTTVENAARAGLRGIAVEAGGSLLVDRAAVAEAADRLGLFVVGITVASETRS</sequence>
<dbReference type="InterPro" id="IPR043167">
    <property type="entry name" value="LpxI_C_sf"/>
</dbReference>
<protein>
    <recommendedName>
        <fullName evidence="5">LpxI family protein</fullName>
    </recommendedName>
</protein>
<evidence type="ECO:0000259" key="2">
    <source>
        <dbReference type="Pfam" id="PF17930"/>
    </source>
</evidence>
<dbReference type="Pfam" id="PF06230">
    <property type="entry name" value="LpxI_C"/>
    <property type="match status" value="1"/>
</dbReference>
<evidence type="ECO:0000313" key="3">
    <source>
        <dbReference type="EMBL" id="AIB11977.1"/>
    </source>
</evidence>
<organism evidence="3 4">
    <name type="scientific">Azospirillum argentinense</name>
    <dbReference type="NCBI Taxonomy" id="2970906"/>
    <lineage>
        <taxon>Bacteria</taxon>
        <taxon>Pseudomonadati</taxon>
        <taxon>Pseudomonadota</taxon>
        <taxon>Alphaproteobacteria</taxon>
        <taxon>Rhodospirillales</taxon>
        <taxon>Azospirillaceae</taxon>
        <taxon>Azospirillum</taxon>
    </lineage>
</organism>